<evidence type="ECO:0000313" key="1">
    <source>
        <dbReference type="EMBL" id="KRM87185.1"/>
    </source>
</evidence>
<dbReference type="EMBL" id="AYZK01000003">
    <property type="protein sequence ID" value="KRM87185.1"/>
    <property type="molecule type" value="Genomic_DNA"/>
</dbReference>
<organism evidence="1 2">
    <name type="scientific">Lacticaseibacillus thailandensis DSM 22698 = JCM 13996</name>
    <dbReference type="NCBI Taxonomy" id="1423810"/>
    <lineage>
        <taxon>Bacteria</taxon>
        <taxon>Bacillati</taxon>
        <taxon>Bacillota</taxon>
        <taxon>Bacilli</taxon>
        <taxon>Lactobacillales</taxon>
        <taxon>Lactobacillaceae</taxon>
        <taxon>Lacticaseibacillus</taxon>
    </lineage>
</organism>
<dbReference type="Gene3D" id="3.40.50.720">
    <property type="entry name" value="NAD(P)-binding Rossmann-like Domain"/>
    <property type="match status" value="1"/>
</dbReference>
<proteinExistence type="predicted"/>
<keyword evidence="2" id="KW-1185">Reference proteome</keyword>
<dbReference type="InterPro" id="IPR002347">
    <property type="entry name" value="SDR_fam"/>
</dbReference>
<reference evidence="1 2" key="1">
    <citation type="journal article" date="2015" name="Genome Announc.">
        <title>Expanding the biotechnology potential of lactobacilli through comparative genomics of 213 strains and associated genera.</title>
        <authorList>
            <person name="Sun Z."/>
            <person name="Harris H.M."/>
            <person name="McCann A."/>
            <person name="Guo C."/>
            <person name="Argimon S."/>
            <person name="Zhang W."/>
            <person name="Yang X."/>
            <person name="Jeffery I.B."/>
            <person name="Cooney J.C."/>
            <person name="Kagawa T.F."/>
            <person name="Liu W."/>
            <person name="Song Y."/>
            <person name="Salvetti E."/>
            <person name="Wrobel A."/>
            <person name="Rasinkangas P."/>
            <person name="Parkhill J."/>
            <person name="Rea M.C."/>
            <person name="O'Sullivan O."/>
            <person name="Ritari J."/>
            <person name="Douillard F.P."/>
            <person name="Paul Ross R."/>
            <person name="Yang R."/>
            <person name="Briner A.E."/>
            <person name="Felis G.E."/>
            <person name="de Vos W.M."/>
            <person name="Barrangou R."/>
            <person name="Klaenhammer T.R."/>
            <person name="Caufield P.W."/>
            <person name="Cui Y."/>
            <person name="Zhang H."/>
            <person name="O'Toole P.W."/>
        </authorList>
    </citation>
    <scope>NUCLEOTIDE SEQUENCE [LARGE SCALE GENOMIC DNA]</scope>
    <source>
        <strain evidence="1 2">DSM 22698</strain>
    </source>
</reference>
<dbReference type="InterPro" id="IPR036291">
    <property type="entry name" value="NAD(P)-bd_dom_sf"/>
</dbReference>
<dbReference type="SUPFAM" id="SSF51735">
    <property type="entry name" value="NAD(P)-binding Rossmann-fold domains"/>
    <property type="match status" value="1"/>
</dbReference>
<dbReference type="STRING" id="1423810.FD19_GL001339"/>
<sequence>MALRNQYAQTVNMVPMHRIGTPEEIATGAAWLASSESNYVAGITLYPVFKKGQG</sequence>
<comment type="caution">
    <text evidence="1">The sequence shown here is derived from an EMBL/GenBank/DDBJ whole genome shotgun (WGS) entry which is preliminary data.</text>
</comment>
<protein>
    <submittedName>
        <fullName evidence="1">Uncharacterized protein</fullName>
    </submittedName>
</protein>
<dbReference type="Pfam" id="PF13561">
    <property type="entry name" value="adh_short_C2"/>
    <property type="match status" value="1"/>
</dbReference>
<name>A0A0R2C5Z4_9LACO</name>
<accession>A0A0R2C5Z4</accession>
<evidence type="ECO:0000313" key="2">
    <source>
        <dbReference type="Proteomes" id="UP000051789"/>
    </source>
</evidence>
<dbReference type="AlphaFoldDB" id="A0A0R2C5Z4"/>
<dbReference type="PATRIC" id="fig|1423810.4.peg.1375"/>
<dbReference type="Proteomes" id="UP000051789">
    <property type="component" value="Unassembled WGS sequence"/>
</dbReference>
<gene>
    <name evidence="1" type="ORF">FD19_GL001339</name>
</gene>